<evidence type="ECO:0000313" key="1">
    <source>
        <dbReference type="WBParaSite" id="maker-PairedContig_5344-snap-gene-0.8-mRNA-1"/>
    </source>
</evidence>
<organism evidence="1">
    <name type="scientific">Wuchereria bancrofti</name>
    <dbReference type="NCBI Taxonomy" id="6293"/>
    <lineage>
        <taxon>Eukaryota</taxon>
        <taxon>Metazoa</taxon>
        <taxon>Ecdysozoa</taxon>
        <taxon>Nematoda</taxon>
        <taxon>Chromadorea</taxon>
        <taxon>Rhabditida</taxon>
        <taxon>Spirurina</taxon>
        <taxon>Spiruromorpha</taxon>
        <taxon>Filarioidea</taxon>
        <taxon>Onchocercidae</taxon>
        <taxon>Wuchereria</taxon>
    </lineage>
</organism>
<reference evidence="1" key="1">
    <citation type="submission" date="2016-11" db="UniProtKB">
        <authorList>
            <consortium name="WormBaseParasite"/>
        </authorList>
    </citation>
    <scope>IDENTIFICATION</scope>
    <source>
        <strain evidence="1">pt0022</strain>
    </source>
</reference>
<sequence length="162" mass="18604">MRRRRRCTTKRAASLADVYLLLNRSLFESRSVAGTEDCENTTRLIESLMATLKTMRCEMQAEVFRSQTISLRVLQITRTWMTSLSEKEAPTSELQLIGALREVLKGNQLGLLLRKCITASIPNRLIYGEDENTVTFLEPVHVLTFQDTTMDDTEEIKTTWIK</sequence>
<dbReference type="AlphaFoldDB" id="A0A1I8EVX7"/>
<proteinExistence type="predicted"/>
<name>A0A1I8EVX7_WUCBA</name>
<protein>
    <submittedName>
        <fullName evidence="1">Uncharacterized protein</fullName>
    </submittedName>
</protein>
<dbReference type="WBParaSite" id="maker-PairedContig_5344-snap-gene-0.8-mRNA-1">
    <property type="protein sequence ID" value="maker-PairedContig_5344-snap-gene-0.8-mRNA-1"/>
    <property type="gene ID" value="maker-PairedContig_5344-snap-gene-0.8"/>
</dbReference>
<accession>A0A1I8EVX7</accession>